<dbReference type="InterPro" id="IPR008471">
    <property type="entry name" value="MnmC-like_methylTransf"/>
</dbReference>
<evidence type="ECO:0000259" key="1">
    <source>
        <dbReference type="Pfam" id="PF05430"/>
    </source>
</evidence>
<gene>
    <name evidence="2" type="ORF">PEDI_03010</name>
</gene>
<feature type="domain" description="MnmC-like methyltransferase" evidence="1">
    <location>
        <begin position="142"/>
        <end position="228"/>
    </location>
</feature>
<dbReference type="Proteomes" id="UP001310022">
    <property type="component" value="Unassembled WGS sequence"/>
</dbReference>
<dbReference type="PANTHER" id="PTHR39963:SF1">
    <property type="entry name" value="MNMC-LIKE METHYLTRANSFERASE DOMAIN-CONTAINING PROTEIN"/>
    <property type="match status" value="1"/>
</dbReference>
<dbReference type="NCBIfam" id="NF033855">
    <property type="entry name" value="tRNA_MNMC2"/>
    <property type="match status" value="1"/>
</dbReference>
<dbReference type="InterPro" id="IPR029063">
    <property type="entry name" value="SAM-dependent_MTases_sf"/>
</dbReference>
<name>A0AAN4VUW4_9BACT</name>
<protein>
    <recommendedName>
        <fullName evidence="1">MnmC-like methyltransferase domain-containing protein</fullName>
    </recommendedName>
</protein>
<sequence length="228" mass="25933">MAAKAIKIIETEDGSHSLFLPDMNETYHSSHGAIQESRHVFIKMGLDYWASQSPEGSLIILEIGFGTGLNALLAYEWAMKHRRNVEFITLEAYPLPEEITKALNYPAQMERADLSDTFQQMHQAEWGKEVHISEYFSLYKMEDKLETVIFPEKTLQVVFFDAFAPSKQEEMWAPELLQKCTQQLVSNGALVTYCAKGQLKRDLRSLGLTVESLEGPPGKKEMVRAIKN</sequence>
<proteinExistence type="predicted"/>
<dbReference type="PANTHER" id="PTHR39963">
    <property type="entry name" value="SLL0983 PROTEIN"/>
    <property type="match status" value="1"/>
</dbReference>
<evidence type="ECO:0000313" key="3">
    <source>
        <dbReference type="Proteomes" id="UP001310022"/>
    </source>
</evidence>
<keyword evidence="3" id="KW-1185">Reference proteome</keyword>
<dbReference type="InterPro" id="IPR047785">
    <property type="entry name" value="tRNA_MNMC2"/>
</dbReference>
<evidence type="ECO:0000313" key="2">
    <source>
        <dbReference type="EMBL" id="GJM59749.1"/>
    </source>
</evidence>
<dbReference type="RefSeq" id="WP_338235713.1">
    <property type="nucleotide sequence ID" value="NZ_BQKE01000001.1"/>
</dbReference>
<comment type="caution">
    <text evidence="2">The sequence shown here is derived from an EMBL/GenBank/DDBJ whole genome shotgun (WGS) entry which is preliminary data.</text>
</comment>
<organism evidence="2 3">
    <name type="scientific">Persicobacter diffluens</name>
    <dbReference type="NCBI Taxonomy" id="981"/>
    <lineage>
        <taxon>Bacteria</taxon>
        <taxon>Pseudomonadati</taxon>
        <taxon>Bacteroidota</taxon>
        <taxon>Cytophagia</taxon>
        <taxon>Cytophagales</taxon>
        <taxon>Persicobacteraceae</taxon>
        <taxon>Persicobacter</taxon>
    </lineage>
</organism>
<dbReference type="Gene3D" id="3.40.50.150">
    <property type="entry name" value="Vaccinia Virus protein VP39"/>
    <property type="match status" value="1"/>
</dbReference>
<dbReference type="Pfam" id="PF05430">
    <property type="entry name" value="Methyltransf_30"/>
    <property type="match status" value="1"/>
</dbReference>
<dbReference type="GO" id="GO:0004808">
    <property type="term" value="F:tRNA (5-methylaminomethyl-2-thiouridylate)(34)-methyltransferase activity"/>
    <property type="evidence" value="ECO:0007669"/>
    <property type="project" value="InterPro"/>
</dbReference>
<reference evidence="2 3" key="1">
    <citation type="submission" date="2021-12" db="EMBL/GenBank/DDBJ databases">
        <title>Genome sequencing of bacteria with rrn-lacking chromosome and rrn-plasmid.</title>
        <authorList>
            <person name="Anda M."/>
            <person name="Iwasaki W."/>
        </authorList>
    </citation>
    <scope>NUCLEOTIDE SEQUENCE [LARGE SCALE GENOMIC DNA]</scope>
    <source>
        <strain evidence="2 3">NBRC 15940</strain>
    </source>
</reference>
<dbReference type="SUPFAM" id="SSF53335">
    <property type="entry name" value="S-adenosyl-L-methionine-dependent methyltransferases"/>
    <property type="match status" value="1"/>
</dbReference>
<accession>A0AAN4VUW4</accession>
<dbReference type="EMBL" id="BQKE01000001">
    <property type="protein sequence ID" value="GJM59749.1"/>
    <property type="molecule type" value="Genomic_DNA"/>
</dbReference>
<dbReference type="GO" id="GO:0016645">
    <property type="term" value="F:oxidoreductase activity, acting on the CH-NH group of donors"/>
    <property type="evidence" value="ECO:0007669"/>
    <property type="project" value="InterPro"/>
</dbReference>
<dbReference type="AlphaFoldDB" id="A0AAN4VUW4"/>